<dbReference type="EMBL" id="NAEP01000002">
    <property type="protein sequence ID" value="PDQ36567.1"/>
    <property type="molecule type" value="Genomic_DNA"/>
</dbReference>
<sequence>MNPNPNPYASDALCPPWCAMPHGPGRSADRYHQTEPESAPGVFRRLSFDSESGAETATERLVVAARSFDGDDEVWVSIASEYTEIEMTLESSKRLLKLLGKVHVGLAGDEAPAPVRLLAPLDSGGRREQFGDLDAERLSDPHQ</sequence>
<dbReference type="Proteomes" id="UP000219994">
    <property type="component" value="Unassembled WGS sequence"/>
</dbReference>
<name>A0A2A6FV71_9MICO</name>
<feature type="compositionally biased region" description="Basic and acidic residues" evidence="1">
    <location>
        <begin position="124"/>
        <end position="143"/>
    </location>
</feature>
<accession>A0A2A6FV71</accession>
<organism evidence="2 3">
    <name type="scientific">Candidatus Lumbricidiphila eiseniae</name>
    <dbReference type="NCBI Taxonomy" id="1969409"/>
    <lineage>
        <taxon>Bacteria</taxon>
        <taxon>Bacillati</taxon>
        <taxon>Actinomycetota</taxon>
        <taxon>Actinomycetes</taxon>
        <taxon>Micrococcales</taxon>
        <taxon>Microbacteriaceae</taxon>
        <taxon>Candidatus Lumbricidiphila</taxon>
    </lineage>
</organism>
<dbReference type="AlphaFoldDB" id="A0A2A6FV71"/>
<gene>
    <name evidence="2" type="ORF">B5766_00045</name>
</gene>
<evidence type="ECO:0000313" key="2">
    <source>
        <dbReference type="EMBL" id="PDQ36567.1"/>
    </source>
</evidence>
<proteinExistence type="predicted"/>
<protein>
    <submittedName>
        <fullName evidence="2">Uncharacterized protein</fullName>
    </submittedName>
</protein>
<feature type="region of interest" description="Disordered" evidence="1">
    <location>
        <begin position="119"/>
        <end position="143"/>
    </location>
</feature>
<comment type="caution">
    <text evidence="2">The sequence shown here is derived from an EMBL/GenBank/DDBJ whole genome shotgun (WGS) entry which is preliminary data.</text>
</comment>
<evidence type="ECO:0000256" key="1">
    <source>
        <dbReference type="SAM" id="MobiDB-lite"/>
    </source>
</evidence>
<reference evidence="3" key="1">
    <citation type="submission" date="2017-03" db="EMBL/GenBank/DDBJ databases">
        <authorList>
            <person name="Lund M.B."/>
        </authorList>
    </citation>
    <scope>NUCLEOTIDE SEQUENCE [LARGE SCALE GENOMIC DNA]</scope>
</reference>
<evidence type="ECO:0000313" key="3">
    <source>
        <dbReference type="Proteomes" id="UP000219994"/>
    </source>
</evidence>